<proteinExistence type="predicted"/>
<feature type="compositionally biased region" description="Polar residues" evidence="1">
    <location>
        <begin position="98"/>
        <end position="134"/>
    </location>
</feature>
<sequence length="171" mass="19088">MAYSTTAAVHELPRVPFTREVRVLICTQPSEVEIGFTGSSVKKSPGSWRKHYCTFKDYYDLRIRRAYQRENKLPMTPASKTVTSIKDVKRPRLLSSLAGASQSNYGTSDNRSRVTPSSTPRHPTTASASIQSESPEFVELGKKKTVKARENDDEEEIVLLDKHGGDGQDNV</sequence>
<evidence type="ECO:0000256" key="1">
    <source>
        <dbReference type="SAM" id="MobiDB-lite"/>
    </source>
</evidence>
<feature type="compositionally biased region" description="Basic and acidic residues" evidence="1">
    <location>
        <begin position="159"/>
        <end position="171"/>
    </location>
</feature>
<name>A0A4S8L3Z7_DENBC</name>
<dbReference type="AlphaFoldDB" id="A0A4S8L3Z7"/>
<feature type="compositionally biased region" description="Basic and acidic residues" evidence="1">
    <location>
        <begin position="139"/>
        <end position="150"/>
    </location>
</feature>
<dbReference type="Proteomes" id="UP000297245">
    <property type="component" value="Unassembled WGS sequence"/>
</dbReference>
<accession>A0A4S8L3Z7</accession>
<organism evidence="2 3">
    <name type="scientific">Dendrothele bispora (strain CBS 962.96)</name>
    <dbReference type="NCBI Taxonomy" id="1314807"/>
    <lineage>
        <taxon>Eukaryota</taxon>
        <taxon>Fungi</taxon>
        <taxon>Dikarya</taxon>
        <taxon>Basidiomycota</taxon>
        <taxon>Agaricomycotina</taxon>
        <taxon>Agaricomycetes</taxon>
        <taxon>Agaricomycetidae</taxon>
        <taxon>Agaricales</taxon>
        <taxon>Agaricales incertae sedis</taxon>
        <taxon>Dendrothele</taxon>
    </lineage>
</organism>
<feature type="region of interest" description="Disordered" evidence="1">
    <location>
        <begin position="96"/>
        <end position="171"/>
    </location>
</feature>
<evidence type="ECO:0000313" key="2">
    <source>
        <dbReference type="EMBL" id="THU83264.1"/>
    </source>
</evidence>
<reference evidence="2 3" key="1">
    <citation type="journal article" date="2019" name="Nat. Ecol. Evol.">
        <title>Megaphylogeny resolves global patterns of mushroom evolution.</title>
        <authorList>
            <person name="Varga T."/>
            <person name="Krizsan K."/>
            <person name="Foldi C."/>
            <person name="Dima B."/>
            <person name="Sanchez-Garcia M."/>
            <person name="Sanchez-Ramirez S."/>
            <person name="Szollosi G.J."/>
            <person name="Szarkandi J.G."/>
            <person name="Papp V."/>
            <person name="Albert L."/>
            <person name="Andreopoulos W."/>
            <person name="Angelini C."/>
            <person name="Antonin V."/>
            <person name="Barry K.W."/>
            <person name="Bougher N.L."/>
            <person name="Buchanan P."/>
            <person name="Buyck B."/>
            <person name="Bense V."/>
            <person name="Catcheside P."/>
            <person name="Chovatia M."/>
            <person name="Cooper J."/>
            <person name="Damon W."/>
            <person name="Desjardin D."/>
            <person name="Finy P."/>
            <person name="Geml J."/>
            <person name="Haridas S."/>
            <person name="Hughes K."/>
            <person name="Justo A."/>
            <person name="Karasinski D."/>
            <person name="Kautmanova I."/>
            <person name="Kiss B."/>
            <person name="Kocsube S."/>
            <person name="Kotiranta H."/>
            <person name="LaButti K.M."/>
            <person name="Lechner B.E."/>
            <person name="Liimatainen K."/>
            <person name="Lipzen A."/>
            <person name="Lukacs Z."/>
            <person name="Mihaltcheva S."/>
            <person name="Morgado L.N."/>
            <person name="Niskanen T."/>
            <person name="Noordeloos M.E."/>
            <person name="Ohm R.A."/>
            <person name="Ortiz-Santana B."/>
            <person name="Ovrebo C."/>
            <person name="Racz N."/>
            <person name="Riley R."/>
            <person name="Savchenko A."/>
            <person name="Shiryaev A."/>
            <person name="Soop K."/>
            <person name="Spirin V."/>
            <person name="Szebenyi C."/>
            <person name="Tomsovsky M."/>
            <person name="Tulloss R.E."/>
            <person name="Uehling J."/>
            <person name="Grigoriev I.V."/>
            <person name="Vagvolgyi C."/>
            <person name="Papp T."/>
            <person name="Martin F.M."/>
            <person name="Miettinen O."/>
            <person name="Hibbett D.S."/>
            <person name="Nagy L.G."/>
        </authorList>
    </citation>
    <scope>NUCLEOTIDE SEQUENCE [LARGE SCALE GENOMIC DNA]</scope>
    <source>
        <strain evidence="2 3">CBS 962.96</strain>
    </source>
</reference>
<dbReference type="EMBL" id="ML179674">
    <property type="protein sequence ID" value="THU83264.1"/>
    <property type="molecule type" value="Genomic_DNA"/>
</dbReference>
<protein>
    <submittedName>
        <fullName evidence="2">Uncharacterized protein</fullName>
    </submittedName>
</protein>
<gene>
    <name evidence="2" type="ORF">K435DRAFT_432164</name>
</gene>
<keyword evidence="3" id="KW-1185">Reference proteome</keyword>
<evidence type="ECO:0000313" key="3">
    <source>
        <dbReference type="Proteomes" id="UP000297245"/>
    </source>
</evidence>